<evidence type="ECO:0000259" key="18">
    <source>
        <dbReference type="Pfam" id="PF07715"/>
    </source>
</evidence>
<keyword evidence="9" id="KW-0406">Ion transport</keyword>
<organism evidence="19 20">
    <name type="scientific">Rhizobium metallidurans</name>
    <dbReference type="NCBI Taxonomy" id="1265931"/>
    <lineage>
        <taxon>Bacteria</taxon>
        <taxon>Pseudomonadati</taxon>
        <taxon>Pseudomonadota</taxon>
        <taxon>Alphaproteobacteria</taxon>
        <taxon>Hyphomicrobiales</taxon>
        <taxon>Rhizobiaceae</taxon>
        <taxon>Rhizobium/Agrobacterium group</taxon>
        <taxon>Rhizobium</taxon>
    </lineage>
</organism>
<evidence type="ECO:0000256" key="8">
    <source>
        <dbReference type="ARBA" id="ARBA00023004"/>
    </source>
</evidence>
<evidence type="ECO:0000256" key="14">
    <source>
        <dbReference type="PROSITE-ProRule" id="PRU01360"/>
    </source>
</evidence>
<name>A0A7W6G8N4_9HYPH</name>
<keyword evidence="13 14" id="KW-0998">Cell outer membrane</keyword>
<evidence type="ECO:0000256" key="12">
    <source>
        <dbReference type="ARBA" id="ARBA00023170"/>
    </source>
</evidence>
<proteinExistence type="inferred from homology"/>
<dbReference type="SUPFAM" id="SSF56935">
    <property type="entry name" value="Porins"/>
    <property type="match status" value="1"/>
</dbReference>
<evidence type="ECO:0000256" key="4">
    <source>
        <dbReference type="ARBA" id="ARBA00022452"/>
    </source>
</evidence>
<feature type="chain" id="PRO_5031506832" evidence="16">
    <location>
        <begin position="31"/>
        <end position="731"/>
    </location>
</feature>
<evidence type="ECO:0000259" key="17">
    <source>
        <dbReference type="Pfam" id="PF00593"/>
    </source>
</evidence>
<dbReference type="NCBIfam" id="TIGR01783">
    <property type="entry name" value="TonB-siderophor"/>
    <property type="match status" value="1"/>
</dbReference>
<dbReference type="PANTHER" id="PTHR32552">
    <property type="entry name" value="FERRICHROME IRON RECEPTOR-RELATED"/>
    <property type="match status" value="1"/>
</dbReference>
<evidence type="ECO:0000256" key="15">
    <source>
        <dbReference type="RuleBase" id="RU003357"/>
    </source>
</evidence>
<dbReference type="GO" id="GO:0009279">
    <property type="term" value="C:cell outer membrane"/>
    <property type="evidence" value="ECO:0007669"/>
    <property type="project" value="UniProtKB-SubCell"/>
</dbReference>
<comment type="caution">
    <text evidence="19">The sequence shown here is derived from an EMBL/GenBank/DDBJ whole genome shotgun (WGS) entry which is preliminary data.</text>
</comment>
<dbReference type="InterPro" id="IPR039426">
    <property type="entry name" value="TonB-dep_rcpt-like"/>
</dbReference>
<protein>
    <submittedName>
        <fullName evidence="19">Iron complex outermembrane receptor protein</fullName>
    </submittedName>
</protein>
<dbReference type="InterPro" id="IPR037066">
    <property type="entry name" value="Plug_dom_sf"/>
</dbReference>
<dbReference type="AlphaFoldDB" id="A0A7W6G8N4"/>
<evidence type="ECO:0000256" key="9">
    <source>
        <dbReference type="ARBA" id="ARBA00023065"/>
    </source>
</evidence>
<dbReference type="Pfam" id="PF00593">
    <property type="entry name" value="TonB_dep_Rec_b-barrel"/>
    <property type="match status" value="1"/>
</dbReference>
<evidence type="ECO:0000256" key="6">
    <source>
        <dbReference type="ARBA" id="ARBA00022692"/>
    </source>
</evidence>
<keyword evidence="11 14" id="KW-0472">Membrane</keyword>
<evidence type="ECO:0000256" key="10">
    <source>
        <dbReference type="ARBA" id="ARBA00023077"/>
    </source>
</evidence>
<keyword evidence="3 14" id="KW-0813">Transport</keyword>
<dbReference type="NCBIfam" id="NF010651">
    <property type="entry name" value="PRK14050.1"/>
    <property type="match status" value="1"/>
</dbReference>
<keyword evidence="8" id="KW-0408">Iron</keyword>
<evidence type="ECO:0000256" key="16">
    <source>
        <dbReference type="SAM" id="SignalP"/>
    </source>
</evidence>
<dbReference type="GO" id="GO:0038023">
    <property type="term" value="F:signaling receptor activity"/>
    <property type="evidence" value="ECO:0007669"/>
    <property type="project" value="InterPro"/>
</dbReference>
<comment type="subcellular location">
    <subcellularLocation>
        <location evidence="1 14">Cell outer membrane</location>
        <topology evidence="1 14">Multi-pass membrane protein</topology>
    </subcellularLocation>
</comment>
<dbReference type="Gene3D" id="2.170.130.10">
    <property type="entry name" value="TonB-dependent receptor, plug domain"/>
    <property type="match status" value="1"/>
</dbReference>
<evidence type="ECO:0000256" key="5">
    <source>
        <dbReference type="ARBA" id="ARBA00022496"/>
    </source>
</evidence>
<feature type="domain" description="TonB-dependent receptor plug" evidence="18">
    <location>
        <begin position="78"/>
        <end position="182"/>
    </location>
</feature>
<keyword evidence="4 14" id="KW-1134">Transmembrane beta strand</keyword>
<feature type="signal peptide" evidence="16">
    <location>
        <begin position="1"/>
        <end position="30"/>
    </location>
</feature>
<dbReference type="PROSITE" id="PS52016">
    <property type="entry name" value="TONB_DEPENDENT_REC_3"/>
    <property type="match status" value="1"/>
</dbReference>
<evidence type="ECO:0000256" key="11">
    <source>
        <dbReference type="ARBA" id="ARBA00023136"/>
    </source>
</evidence>
<evidence type="ECO:0000256" key="13">
    <source>
        <dbReference type="ARBA" id="ARBA00023237"/>
    </source>
</evidence>
<evidence type="ECO:0000313" key="20">
    <source>
        <dbReference type="Proteomes" id="UP000582090"/>
    </source>
</evidence>
<keyword evidence="5" id="KW-0410">Iron transport</keyword>
<dbReference type="Pfam" id="PF07715">
    <property type="entry name" value="Plug"/>
    <property type="match status" value="1"/>
</dbReference>
<keyword evidence="7 16" id="KW-0732">Signal</keyword>
<sequence length="731" mass="80179">MGVRADRVIFRAKLLAGVAIFGASATFAIAQDATELKPVVIQGSGNSADGSSEATGTGPVKGYVAKKTTAGSKTDTPLKEIPQAVSVIGRQELDDRGVVNKVDEALRYTAGVATQTFGTDPDTDWFYVRGFDAGQSGVYLDNLNLFSYGFGNFQIDPFMLERVDVLKGPASVLYGGANAGGIIDMVRKRPTDDPLYYTEIGINSNGNAFTGFDFSDKVGSSDSMTYRLTGKIAGGDGYTDYTRDLRGFVMPQLTISPDDTTSLTVWAYAGGLDQTHTGNGFLPYEGTVVDRPGIGKISRRFFPGEPDLDTGRYDQQMIGYEFEREFEGGWKYSSNARYGRLDKYEFLVYPSLYASQTELQRLNFEGDTSVGTLAWDNRIENTFDLGATEHKVMFGVDYRLYSIDNVQNSVFGAGYPVQPYNGNLDVLNPIYGQTQPTPGALYSEDVRMNQLGVYAQDQVRFGNGWLATLNGRYDYVNTDFKDRLDSSNSFDESDGAWSGRAGLAYEFDNGLTPYASASTFFNPMVGRGGHGPLKPEEGEQYEAGIKYEPTFMDASFTASVFRINKRNNSVSIPVAPWTDQLGEVESKGFELEAKVNIDDNWKLLGAFAATDVTVVQNDPNPGLIGKTPYVVPDYTASMWVDYTVTNGALEGLSLGAGLRHKGRSWADEANTLRVPESTVFDAAIRYEKENWMASLNVTNLFDKQYVEACRTAGACGYGDARTFTFKLAKKW</sequence>
<dbReference type="GO" id="GO:0015344">
    <property type="term" value="F:siderophore uptake transmembrane transporter activity"/>
    <property type="evidence" value="ECO:0007669"/>
    <property type="project" value="TreeGrafter"/>
</dbReference>
<keyword evidence="6 14" id="KW-0812">Transmembrane</keyword>
<dbReference type="InterPro" id="IPR010105">
    <property type="entry name" value="TonB_sidphr_rcpt"/>
</dbReference>
<dbReference type="InterPro" id="IPR036942">
    <property type="entry name" value="Beta-barrel_TonB_sf"/>
</dbReference>
<dbReference type="PANTHER" id="PTHR32552:SF68">
    <property type="entry name" value="FERRICHROME OUTER MEMBRANE TRANSPORTER_PHAGE RECEPTOR"/>
    <property type="match status" value="1"/>
</dbReference>
<dbReference type="CDD" id="cd01347">
    <property type="entry name" value="ligand_gated_channel"/>
    <property type="match status" value="1"/>
</dbReference>
<gene>
    <name evidence="19" type="ORF">GGQ67_000326</name>
</gene>
<keyword evidence="12 19" id="KW-0675">Receptor</keyword>
<dbReference type="EMBL" id="JACIDW010000001">
    <property type="protein sequence ID" value="MBB3962708.1"/>
    <property type="molecule type" value="Genomic_DNA"/>
</dbReference>
<keyword evidence="10 15" id="KW-0798">TonB box</keyword>
<dbReference type="RefSeq" id="WP_183898428.1">
    <property type="nucleotide sequence ID" value="NZ_JACIDW010000001.1"/>
</dbReference>
<evidence type="ECO:0000256" key="2">
    <source>
        <dbReference type="ARBA" id="ARBA00009810"/>
    </source>
</evidence>
<dbReference type="Proteomes" id="UP000582090">
    <property type="component" value="Unassembled WGS sequence"/>
</dbReference>
<evidence type="ECO:0000256" key="1">
    <source>
        <dbReference type="ARBA" id="ARBA00004571"/>
    </source>
</evidence>
<keyword evidence="20" id="KW-1185">Reference proteome</keyword>
<dbReference type="InterPro" id="IPR012910">
    <property type="entry name" value="Plug_dom"/>
</dbReference>
<evidence type="ECO:0000313" key="19">
    <source>
        <dbReference type="EMBL" id="MBB3962708.1"/>
    </source>
</evidence>
<dbReference type="GO" id="GO:0015891">
    <property type="term" value="P:siderophore transport"/>
    <property type="evidence" value="ECO:0007669"/>
    <property type="project" value="InterPro"/>
</dbReference>
<evidence type="ECO:0000256" key="3">
    <source>
        <dbReference type="ARBA" id="ARBA00022448"/>
    </source>
</evidence>
<reference evidence="19 20" key="1">
    <citation type="submission" date="2020-08" db="EMBL/GenBank/DDBJ databases">
        <title>Genomic Encyclopedia of Type Strains, Phase IV (KMG-IV): sequencing the most valuable type-strain genomes for metagenomic binning, comparative biology and taxonomic classification.</title>
        <authorList>
            <person name="Goeker M."/>
        </authorList>
    </citation>
    <scope>NUCLEOTIDE SEQUENCE [LARGE SCALE GENOMIC DNA]</scope>
    <source>
        <strain evidence="19 20">DSM 26575</strain>
    </source>
</reference>
<evidence type="ECO:0000256" key="7">
    <source>
        <dbReference type="ARBA" id="ARBA00022729"/>
    </source>
</evidence>
<feature type="domain" description="TonB-dependent receptor-like beta-barrel" evidence="17">
    <location>
        <begin position="260"/>
        <end position="700"/>
    </location>
</feature>
<comment type="similarity">
    <text evidence="2 14 15">Belongs to the TonB-dependent receptor family.</text>
</comment>
<dbReference type="InterPro" id="IPR000531">
    <property type="entry name" value="Beta-barrel_TonB"/>
</dbReference>
<dbReference type="FunFam" id="2.170.130.10:FF:000001">
    <property type="entry name" value="Catecholate siderophore TonB-dependent receptor"/>
    <property type="match status" value="1"/>
</dbReference>
<accession>A0A7W6G8N4</accession>
<dbReference type="Gene3D" id="2.40.170.20">
    <property type="entry name" value="TonB-dependent receptor, beta-barrel domain"/>
    <property type="match status" value="1"/>
</dbReference>